<feature type="compositionally biased region" description="Basic and acidic residues" evidence="1">
    <location>
        <begin position="15"/>
        <end position="26"/>
    </location>
</feature>
<organism evidence="3 4">
    <name type="scientific">Miscanthus lutarioriparius</name>
    <dbReference type="NCBI Taxonomy" id="422564"/>
    <lineage>
        <taxon>Eukaryota</taxon>
        <taxon>Viridiplantae</taxon>
        <taxon>Streptophyta</taxon>
        <taxon>Embryophyta</taxon>
        <taxon>Tracheophyta</taxon>
        <taxon>Spermatophyta</taxon>
        <taxon>Magnoliopsida</taxon>
        <taxon>Liliopsida</taxon>
        <taxon>Poales</taxon>
        <taxon>Poaceae</taxon>
        <taxon>PACMAD clade</taxon>
        <taxon>Panicoideae</taxon>
        <taxon>Andropogonodae</taxon>
        <taxon>Andropogoneae</taxon>
        <taxon>Saccharinae</taxon>
        <taxon>Miscanthus</taxon>
    </lineage>
</organism>
<dbReference type="Gene3D" id="3.10.20.90">
    <property type="entry name" value="Phosphatidylinositol 3-kinase Catalytic Subunit, Chain A, domain 1"/>
    <property type="match status" value="1"/>
</dbReference>
<dbReference type="PROSITE" id="PS50053">
    <property type="entry name" value="UBIQUITIN_2"/>
    <property type="match status" value="1"/>
</dbReference>
<keyword evidence="4" id="KW-1185">Reference proteome</keyword>
<evidence type="ECO:0000313" key="3">
    <source>
        <dbReference type="EMBL" id="CAD6235918.1"/>
    </source>
</evidence>
<gene>
    <name evidence="3" type="ORF">NCGR_LOCUS23991</name>
</gene>
<evidence type="ECO:0000256" key="1">
    <source>
        <dbReference type="SAM" id="MobiDB-lite"/>
    </source>
</evidence>
<dbReference type="InterPro" id="IPR029071">
    <property type="entry name" value="Ubiquitin-like_domsf"/>
</dbReference>
<reference evidence="3" key="1">
    <citation type="submission" date="2020-10" db="EMBL/GenBank/DDBJ databases">
        <authorList>
            <person name="Han B."/>
            <person name="Lu T."/>
            <person name="Zhao Q."/>
            <person name="Huang X."/>
            <person name="Zhao Y."/>
        </authorList>
    </citation>
    <scope>NUCLEOTIDE SEQUENCE</scope>
</reference>
<feature type="compositionally biased region" description="Pro residues" evidence="1">
    <location>
        <begin position="1"/>
        <end position="10"/>
    </location>
</feature>
<dbReference type="Proteomes" id="UP000604825">
    <property type="component" value="Unassembled WGS sequence"/>
</dbReference>
<evidence type="ECO:0000259" key="2">
    <source>
        <dbReference type="PROSITE" id="PS50053"/>
    </source>
</evidence>
<dbReference type="InterPro" id="IPR000626">
    <property type="entry name" value="Ubiquitin-like_dom"/>
</dbReference>
<sequence>MSTPPPPPSPSNVGHGDEEERRKGAEEESPGMATKTLKAEAGEDGGALINIKVHSLTADDVFFRIKCDVKLRRLMDMYYGKHSLHPKAVLFLDPHGRYIRPNQTPDEVSLEDGDTIDIMLT</sequence>
<dbReference type="OrthoDB" id="442921at2759"/>
<feature type="domain" description="Ubiquitin-like" evidence="2">
    <location>
        <begin position="49"/>
        <end position="121"/>
    </location>
</feature>
<dbReference type="PANTHER" id="PTHR10562">
    <property type="entry name" value="SMALL UBIQUITIN-RELATED MODIFIER"/>
    <property type="match status" value="1"/>
</dbReference>
<evidence type="ECO:0000313" key="4">
    <source>
        <dbReference type="Proteomes" id="UP000604825"/>
    </source>
</evidence>
<comment type="caution">
    <text evidence="3">The sequence shown here is derived from an EMBL/GenBank/DDBJ whole genome shotgun (WGS) entry which is preliminary data.</text>
</comment>
<dbReference type="EMBL" id="CAJGYO010000006">
    <property type="protein sequence ID" value="CAD6235918.1"/>
    <property type="molecule type" value="Genomic_DNA"/>
</dbReference>
<dbReference type="AlphaFoldDB" id="A0A811P248"/>
<dbReference type="Pfam" id="PF11976">
    <property type="entry name" value="Rad60-SLD"/>
    <property type="match status" value="1"/>
</dbReference>
<name>A0A811P248_9POAL</name>
<dbReference type="InterPro" id="IPR022617">
    <property type="entry name" value="Rad60/SUMO-like_dom"/>
</dbReference>
<protein>
    <recommendedName>
        <fullName evidence="2">Ubiquitin-like domain-containing protein</fullName>
    </recommendedName>
</protein>
<dbReference type="SUPFAM" id="SSF54236">
    <property type="entry name" value="Ubiquitin-like"/>
    <property type="match status" value="1"/>
</dbReference>
<feature type="region of interest" description="Disordered" evidence="1">
    <location>
        <begin position="1"/>
        <end position="34"/>
    </location>
</feature>
<proteinExistence type="predicted"/>
<accession>A0A811P248</accession>